<dbReference type="Pfam" id="PF00561">
    <property type="entry name" value="Abhydrolase_1"/>
    <property type="match status" value="1"/>
</dbReference>
<evidence type="ECO:0000256" key="1">
    <source>
        <dbReference type="ARBA" id="ARBA00022801"/>
    </source>
</evidence>
<keyword evidence="4" id="KW-1185">Reference proteome</keyword>
<reference evidence="3" key="1">
    <citation type="submission" date="2023-03" db="EMBL/GenBank/DDBJ databases">
        <authorList>
            <person name="Steffen K."/>
            <person name="Cardenas P."/>
        </authorList>
    </citation>
    <scope>NUCLEOTIDE SEQUENCE</scope>
</reference>
<dbReference type="Gene3D" id="3.40.50.1820">
    <property type="entry name" value="alpha/beta hydrolase"/>
    <property type="match status" value="1"/>
</dbReference>
<comment type="caution">
    <text evidence="3">The sequence shown here is derived from an EMBL/GenBank/DDBJ whole genome shotgun (WGS) entry which is preliminary data.</text>
</comment>
<name>A0AA35X0Q6_GEOBA</name>
<dbReference type="PRINTS" id="PR00111">
    <property type="entry name" value="ABHYDROLASE"/>
</dbReference>
<keyword evidence="1 3" id="KW-0378">Hydrolase</keyword>
<dbReference type="GO" id="GO:0016020">
    <property type="term" value="C:membrane"/>
    <property type="evidence" value="ECO:0007669"/>
    <property type="project" value="TreeGrafter"/>
</dbReference>
<evidence type="ECO:0000259" key="2">
    <source>
        <dbReference type="Pfam" id="PF00561"/>
    </source>
</evidence>
<dbReference type="InterPro" id="IPR000073">
    <property type="entry name" value="AB_hydrolase_1"/>
</dbReference>
<dbReference type="PANTHER" id="PTHR43798">
    <property type="entry name" value="MONOACYLGLYCEROL LIPASE"/>
    <property type="match status" value="1"/>
</dbReference>
<feature type="domain" description="AB hydrolase-1" evidence="2">
    <location>
        <begin position="21"/>
        <end position="235"/>
    </location>
</feature>
<dbReference type="AlphaFoldDB" id="A0AA35X0Q6"/>
<dbReference type="Proteomes" id="UP001174909">
    <property type="component" value="Unassembled WGS sequence"/>
</dbReference>
<evidence type="ECO:0000313" key="4">
    <source>
        <dbReference type="Proteomes" id="UP001174909"/>
    </source>
</evidence>
<evidence type="ECO:0000313" key="3">
    <source>
        <dbReference type="EMBL" id="CAI8033537.1"/>
    </source>
</evidence>
<dbReference type="SUPFAM" id="SSF53474">
    <property type="entry name" value="alpha/beta-Hydrolases"/>
    <property type="match status" value="1"/>
</dbReference>
<dbReference type="InterPro" id="IPR029058">
    <property type="entry name" value="AB_hydrolase_fold"/>
</dbReference>
<dbReference type="InterPro" id="IPR050266">
    <property type="entry name" value="AB_hydrolase_sf"/>
</dbReference>
<dbReference type="GO" id="GO:0016787">
    <property type="term" value="F:hydrolase activity"/>
    <property type="evidence" value="ECO:0007669"/>
    <property type="project" value="UniProtKB-KW"/>
</dbReference>
<dbReference type="PANTHER" id="PTHR43798:SF31">
    <property type="entry name" value="AB HYDROLASE SUPERFAMILY PROTEIN YCLE"/>
    <property type="match status" value="1"/>
</dbReference>
<proteinExistence type="predicted"/>
<gene>
    <name evidence="3" type="ORF">GBAR_LOCUS18911</name>
</gene>
<protein>
    <submittedName>
        <fullName evidence="3">2-hydroxy-6-oxononadienedioate/2-hydroxy-6-oxonon atrienedioate hydrolase</fullName>
    </submittedName>
</protein>
<sequence>MSSTEINNLNISYQVAGEGDVVLLLHGWGGEAASFQPVFEWLTQSHKVYALDLPGFGKSQIPPTAWNTSDYAQFVIAFLEKFGIPKAHFIGHSFGGRISIIVSAEYPEKVDKLILVDSAGIKPRRTAKYHLRVGLAKIGKLLRRCGKYGVLVADAMSARAGSKDYQNAGDMRATLVKVVNQDLRPLLPRITASTLLIWGEDDTDTPVSFGQIMEKEIPDAGLVVLKEAGHFSYLDQFPQFCRIVASFLNS</sequence>
<organism evidence="3 4">
    <name type="scientific">Geodia barretti</name>
    <name type="common">Barrett's horny sponge</name>
    <dbReference type="NCBI Taxonomy" id="519541"/>
    <lineage>
        <taxon>Eukaryota</taxon>
        <taxon>Metazoa</taxon>
        <taxon>Porifera</taxon>
        <taxon>Demospongiae</taxon>
        <taxon>Heteroscleromorpha</taxon>
        <taxon>Tetractinellida</taxon>
        <taxon>Astrophorina</taxon>
        <taxon>Geodiidae</taxon>
        <taxon>Geodia</taxon>
    </lineage>
</organism>
<accession>A0AA35X0Q6</accession>
<dbReference type="EMBL" id="CASHTH010002675">
    <property type="protein sequence ID" value="CAI8033537.1"/>
    <property type="molecule type" value="Genomic_DNA"/>
</dbReference>